<comment type="caution">
    <text evidence="5">The sequence shown here is derived from an EMBL/GenBank/DDBJ whole genome shotgun (WGS) entry which is preliminary data.</text>
</comment>
<dbReference type="EMBL" id="MCGE01000007">
    <property type="protein sequence ID" value="ORZ19569.1"/>
    <property type="molecule type" value="Genomic_DNA"/>
</dbReference>
<dbReference type="PANTHER" id="PTHR46093:SF18">
    <property type="entry name" value="FIBRONECTIN TYPE-III DOMAIN-CONTAINING PROTEIN"/>
    <property type="match status" value="1"/>
</dbReference>
<proteinExistence type="predicted"/>
<dbReference type="STRING" id="90262.A0A1X2INH0"/>
<evidence type="ECO:0000256" key="4">
    <source>
        <dbReference type="SAM" id="Phobius"/>
    </source>
</evidence>
<dbReference type="AlphaFoldDB" id="A0A1X2INH0"/>
<reference evidence="5 6" key="1">
    <citation type="submission" date="2016-07" db="EMBL/GenBank/DDBJ databases">
        <title>Pervasive Adenine N6-methylation of Active Genes in Fungi.</title>
        <authorList>
            <consortium name="DOE Joint Genome Institute"/>
            <person name="Mondo S.J."/>
            <person name="Dannebaum R.O."/>
            <person name="Kuo R.C."/>
            <person name="Labutti K."/>
            <person name="Haridas S."/>
            <person name="Kuo A."/>
            <person name="Salamov A."/>
            <person name="Ahrendt S.R."/>
            <person name="Lipzen A."/>
            <person name="Sullivan W."/>
            <person name="Andreopoulos W.B."/>
            <person name="Clum A."/>
            <person name="Lindquist E."/>
            <person name="Daum C."/>
            <person name="Ramamoorthy G.K."/>
            <person name="Gryganskyi A."/>
            <person name="Culley D."/>
            <person name="Magnuson J.K."/>
            <person name="James T.Y."/>
            <person name="O'Malley M.A."/>
            <person name="Stajich J.E."/>
            <person name="Spatafora J.W."/>
            <person name="Visel A."/>
            <person name="Grigoriev I.V."/>
        </authorList>
    </citation>
    <scope>NUCLEOTIDE SEQUENCE [LARGE SCALE GENOMIC DNA]</scope>
    <source>
        <strain evidence="5 6">NRRL 1336</strain>
    </source>
</reference>
<evidence type="ECO:0000313" key="6">
    <source>
        <dbReference type="Proteomes" id="UP000193560"/>
    </source>
</evidence>
<dbReference type="PANTHER" id="PTHR46093">
    <property type="entry name" value="ACYL-COA-BINDING DOMAIN-CONTAINING PROTEIN 5"/>
    <property type="match status" value="1"/>
</dbReference>
<gene>
    <name evidence="5" type="ORF">BCR42DRAFT_219882</name>
</gene>
<keyword evidence="4" id="KW-0472">Membrane</keyword>
<accession>A0A1X2INH0</accession>
<dbReference type="Gene3D" id="2.120.10.80">
    <property type="entry name" value="Kelch-type beta propeller"/>
    <property type="match status" value="1"/>
</dbReference>
<keyword evidence="4" id="KW-1133">Transmembrane helix</keyword>
<sequence>MMGGYEMQPGTTSNGTINQMTQVRWYDTTSQSWGMDQATVSNNQPITSRILHTTTNVPGSTKFLIYGGYNDQEAKICQDYAYVYDFMSKEYTPLDLNQTGPGPRAAHSAVGYDTYIMIMFGVDSNMKLQKDFNGLDVSDANHITWTSDTPPTNHTRNDSDNNSTGDNKLSLGGTIGVAIAAAAVFIGIVAATLYFLYRKKQQRQQFQLEKMDPRATNISGSSLDALNAYPCLQKPALDDEDIDSDATQNVVDGHRSPQSNQTTSTMVGSYGKSPFNDGLMVKPSTNTEEHDHTDSSPQIYPSHAVSYELADRSDSHCIIKPHDANI</sequence>
<name>A0A1X2INH0_9FUNG</name>
<keyword evidence="1" id="KW-0880">Kelch repeat</keyword>
<keyword evidence="6" id="KW-1185">Reference proteome</keyword>
<feature type="region of interest" description="Disordered" evidence="3">
    <location>
        <begin position="145"/>
        <end position="165"/>
    </location>
</feature>
<dbReference type="Proteomes" id="UP000193560">
    <property type="component" value="Unassembled WGS sequence"/>
</dbReference>
<evidence type="ECO:0000313" key="5">
    <source>
        <dbReference type="EMBL" id="ORZ19569.1"/>
    </source>
</evidence>
<evidence type="ECO:0000256" key="3">
    <source>
        <dbReference type="SAM" id="MobiDB-lite"/>
    </source>
</evidence>
<dbReference type="Pfam" id="PF24681">
    <property type="entry name" value="Kelch_KLHDC2_KLHL20_DRC7"/>
    <property type="match status" value="1"/>
</dbReference>
<feature type="transmembrane region" description="Helical" evidence="4">
    <location>
        <begin position="171"/>
        <end position="197"/>
    </location>
</feature>
<evidence type="ECO:0000256" key="1">
    <source>
        <dbReference type="ARBA" id="ARBA00022441"/>
    </source>
</evidence>
<feature type="region of interest" description="Disordered" evidence="3">
    <location>
        <begin position="247"/>
        <end position="299"/>
    </location>
</feature>
<dbReference type="SUPFAM" id="SSF117281">
    <property type="entry name" value="Kelch motif"/>
    <property type="match status" value="1"/>
</dbReference>
<keyword evidence="2" id="KW-0677">Repeat</keyword>
<feature type="compositionally biased region" description="Polar residues" evidence="3">
    <location>
        <begin position="247"/>
        <end position="267"/>
    </location>
</feature>
<organism evidence="5 6">
    <name type="scientific">Absidia repens</name>
    <dbReference type="NCBI Taxonomy" id="90262"/>
    <lineage>
        <taxon>Eukaryota</taxon>
        <taxon>Fungi</taxon>
        <taxon>Fungi incertae sedis</taxon>
        <taxon>Mucoromycota</taxon>
        <taxon>Mucoromycotina</taxon>
        <taxon>Mucoromycetes</taxon>
        <taxon>Mucorales</taxon>
        <taxon>Cunninghamellaceae</taxon>
        <taxon>Absidia</taxon>
    </lineage>
</organism>
<protein>
    <submittedName>
        <fullName evidence="5">Uncharacterized protein</fullName>
    </submittedName>
</protein>
<keyword evidence="4" id="KW-0812">Transmembrane</keyword>
<dbReference type="InterPro" id="IPR015915">
    <property type="entry name" value="Kelch-typ_b-propeller"/>
</dbReference>
<evidence type="ECO:0000256" key="2">
    <source>
        <dbReference type="ARBA" id="ARBA00022737"/>
    </source>
</evidence>